<sequence>MSAEQSGVPVIDLSPLQGADVASRQELARQVSDACMRVGFFYIENHGVPPEVVEAALSASRSFFALASEKKETVAAQKSPLYRGYISQETGSHSCTPEKGRKDHKESFTVGAPIPPKAEGDGPSASPMHGENQWPETKNLPEFREAIQTFWIKLMDAARLVARALALSLCLDENFFAKSLQDPCAQMVLLRYPGTGKALGGEGETDAAEPLGCGAHTDCGFLTLLAQDSVPGLEVMLREGVWIPAPPRPGCFVVNLGDMAEMWTGKLYRSTWHRVHNGTGLPRYSIPFFCNCDFYTVVASLENAGAKAAAPVPPEVQDQLCRYEPVTAGRYILEKLGLMYLQPQEEGKENSAASVT</sequence>
<feature type="region of interest" description="Disordered" evidence="1">
    <location>
        <begin position="87"/>
        <end position="136"/>
    </location>
</feature>
<dbReference type="PhylomeDB" id="A0A0G4HZN4"/>
<name>A0A0G4HZN4_9ALVE</name>
<protein>
    <submittedName>
        <fullName evidence="4">Uncharacterized protein</fullName>
    </submittedName>
</protein>
<dbReference type="SUPFAM" id="SSF51197">
    <property type="entry name" value="Clavaminate synthase-like"/>
    <property type="match status" value="1"/>
</dbReference>
<dbReference type="EMBL" id="CDMZ01004519">
    <property type="protein sequence ID" value="CEM49993.1"/>
    <property type="molecule type" value="Genomic_DNA"/>
</dbReference>
<dbReference type="AlphaFoldDB" id="A0A0G4HZN4"/>
<accession>A0A0G4HZN4</accession>
<dbReference type="InterPro" id="IPR044861">
    <property type="entry name" value="IPNS-like_FE2OG_OXY"/>
</dbReference>
<evidence type="ECO:0000259" key="2">
    <source>
        <dbReference type="Pfam" id="PF03171"/>
    </source>
</evidence>
<dbReference type="PRINTS" id="PR00682">
    <property type="entry name" value="IPNSYNTHASE"/>
</dbReference>
<evidence type="ECO:0000256" key="1">
    <source>
        <dbReference type="SAM" id="MobiDB-lite"/>
    </source>
</evidence>
<dbReference type="Gene3D" id="2.60.120.330">
    <property type="entry name" value="B-lactam Antibiotic, Isopenicillin N Synthase, Chain"/>
    <property type="match status" value="1"/>
</dbReference>
<dbReference type="Pfam" id="PF03171">
    <property type="entry name" value="2OG-FeII_Oxy"/>
    <property type="match status" value="1"/>
</dbReference>
<reference evidence="4" key="1">
    <citation type="submission" date="2014-11" db="EMBL/GenBank/DDBJ databases">
        <authorList>
            <person name="Otto D Thomas"/>
            <person name="Naeem Raeece"/>
        </authorList>
    </citation>
    <scope>NUCLEOTIDE SEQUENCE</scope>
</reference>
<evidence type="ECO:0000259" key="3">
    <source>
        <dbReference type="Pfam" id="PF14226"/>
    </source>
</evidence>
<dbReference type="InterPro" id="IPR026992">
    <property type="entry name" value="DIOX_N"/>
</dbReference>
<organism evidence="4">
    <name type="scientific">Chromera velia CCMP2878</name>
    <dbReference type="NCBI Taxonomy" id="1169474"/>
    <lineage>
        <taxon>Eukaryota</taxon>
        <taxon>Sar</taxon>
        <taxon>Alveolata</taxon>
        <taxon>Colpodellida</taxon>
        <taxon>Chromeraceae</taxon>
        <taxon>Chromera</taxon>
    </lineage>
</organism>
<feature type="domain" description="Non-haem dioxygenase N-terminal" evidence="3">
    <location>
        <begin position="8"/>
        <end position="136"/>
    </location>
</feature>
<dbReference type="PANTHER" id="PTHR47990">
    <property type="entry name" value="2-OXOGLUTARATE (2OG) AND FE(II)-DEPENDENT OXYGENASE SUPERFAMILY PROTEIN-RELATED"/>
    <property type="match status" value="1"/>
</dbReference>
<feature type="domain" description="Isopenicillin N synthase-like Fe(2+) 2OG dioxygenase" evidence="2">
    <location>
        <begin position="186"/>
        <end position="291"/>
    </location>
</feature>
<evidence type="ECO:0000313" key="4">
    <source>
        <dbReference type="EMBL" id="CEM49993.1"/>
    </source>
</evidence>
<feature type="compositionally biased region" description="Basic and acidic residues" evidence="1">
    <location>
        <begin position="96"/>
        <end position="107"/>
    </location>
</feature>
<dbReference type="Pfam" id="PF14226">
    <property type="entry name" value="DIOX_N"/>
    <property type="match status" value="1"/>
</dbReference>
<dbReference type="InterPro" id="IPR027443">
    <property type="entry name" value="IPNS-like_sf"/>
</dbReference>
<dbReference type="VEuPathDB" id="CryptoDB:Cvel_1569"/>
<proteinExistence type="predicted"/>
<dbReference type="InterPro" id="IPR050231">
    <property type="entry name" value="Iron_ascorbate_oxido_reductase"/>
</dbReference>
<gene>
    <name evidence="4" type="ORF">Cvel_1569</name>
</gene>